<name>A0A3S3Q2A8_9ACAR</name>
<evidence type="ECO:0000313" key="6">
    <source>
        <dbReference type="Proteomes" id="UP000285301"/>
    </source>
</evidence>
<proteinExistence type="inferred from homology"/>
<organism evidence="5 6">
    <name type="scientific">Dinothrombium tinctorium</name>
    <dbReference type="NCBI Taxonomy" id="1965070"/>
    <lineage>
        <taxon>Eukaryota</taxon>
        <taxon>Metazoa</taxon>
        <taxon>Ecdysozoa</taxon>
        <taxon>Arthropoda</taxon>
        <taxon>Chelicerata</taxon>
        <taxon>Arachnida</taxon>
        <taxon>Acari</taxon>
        <taxon>Acariformes</taxon>
        <taxon>Trombidiformes</taxon>
        <taxon>Prostigmata</taxon>
        <taxon>Anystina</taxon>
        <taxon>Parasitengona</taxon>
        <taxon>Trombidioidea</taxon>
        <taxon>Trombidiidae</taxon>
        <taxon>Dinothrombium</taxon>
    </lineage>
</organism>
<gene>
    <name evidence="5" type="ORF">B4U79_08632</name>
</gene>
<dbReference type="EMBL" id="NCKU01001272">
    <property type="protein sequence ID" value="RWS12570.1"/>
    <property type="molecule type" value="Genomic_DNA"/>
</dbReference>
<evidence type="ECO:0000313" key="5">
    <source>
        <dbReference type="EMBL" id="RWS12570.1"/>
    </source>
</evidence>
<keyword evidence="3" id="KW-0808">Transferase</keyword>
<keyword evidence="6" id="KW-1185">Reference proteome</keyword>
<reference evidence="5 6" key="1">
    <citation type="journal article" date="2018" name="Gigascience">
        <title>Genomes of trombidid mites reveal novel predicted allergens and laterally-transferred genes associated with secondary metabolism.</title>
        <authorList>
            <person name="Dong X."/>
            <person name="Chaisiri K."/>
            <person name="Xia D."/>
            <person name="Armstrong S.D."/>
            <person name="Fang Y."/>
            <person name="Donnelly M.J."/>
            <person name="Kadowaki T."/>
            <person name="McGarry J.W."/>
            <person name="Darby A.C."/>
            <person name="Makepeace B.L."/>
        </authorList>
    </citation>
    <scope>NUCLEOTIDE SEQUENCE [LARGE SCALE GENOMIC DNA]</scope>
    <source>
        <strain evidence="5">UoL-WK</strain>
    </source>
</reference>
<dbReference type="GO" id="GO:0008318">
    <property type="term" value="F:protein prenyltransferase activity"/>
    <property type="evidence" value="ECO:0007669"/>
    <property type="project" value="InterPro"/>
</dbReference>
<dbReference type="Gene3D" id="1.25.40.120">
    <property type="entry name" value="Protein prenylyltransferase"/>
    <property type="match status" value="1"/>
</dbReference>
<evidence type="ECO:0000256" key="1">
    <source>
        <dbReference type="ARBA" id="ARBA00006734"/>
    </source>
</evidence>
<comment type="caution">
    <text evidence="5">The sequence shown here is derived from an EMBL/GenBank/DDBJ whole genome shotgun (WGS) entry which is preliminary data.</text>
</comment>
<dbReference type="InterPro" id="IPR002088">
    <property type="entry name" value="Prenyl_trans_a"/>
</dbReference>
<evidence type="ECO:0000256" key="2">
    <source>
        <dbReference type="ARBA" id="ARBA00022602"/>
    </source>
</evidence>
<dbReference type="PROSITE" id="PS51147">
    <property type="entry name" value="PFTA"/>
    <property type="match status" value="1"/>
</dbReference>
<dbReference type="GO" id="GO:0005737">
    <property type="term" value="C:cytoplasm"/>
    <property type="evidence" value="ECO:0007669"/>
    <property type="project" value="TreeGrafter"/>
</dbReference>
<dbReference type="STRING" id="1965070.A0A3S3Q2A8"/>
<keyword evidence="2" id="KW-0637">Prenyltransferase</keyword>
<sequence>MSDSSLAERIIHDLTAIFNRNPNMYSHCEPLEFDVIPVDCKLQNKCPVLVVDHRLALESWCVQHVFTFIYAKIIDSRLNRLKLANDKLKEWTRVILLINPDLTLAWNIRKELVESNCISIAEELKLSEVILTRKAKSPDNFFHRQFLLKKLLKENIIEENIVSNELRVSLDAASRYQRNYYAWAHRIWVLQNFGTSLNIINFDLNVTKHWVESHISDYSAFHYRQFLYSLLLDIISAQNNDNLSEFVNIMQAELDFLNGLFAIYPDHESLFMHRRYILQQMCNLFPEQVNKVKENEVNFIDTSVSQSYSNSVSNQWQFELIRKHTIWIKRVLKWDLDSE</sequence>
<dbReference type="OrthoDB" id="5358702at2759"/>
<protein>
    <recommendedName>
        <fullName evidence="7">Protein prenyltransferase alpha subunit repeat-containing protein 1-like protein</fullName>
    </recommendedName>
</protein>
<evidence type="ECO:0008006" key="7">
    <source>
        <dbReference type="Google" id="ProtNLM"/>
    </source>
</evidence>
<keyword evidence="4" id="KW-0677">Repeat</keyword>
<dbReference type="SUPFAM" id="SSF48439">
    <property type="entry name" value="Protein prenylyltransferase"/>
    <property type="match status" value="1"/>
</dbReference>
<evidence type="ECO:0000256" key="4">
    <source>
        <dbReference type="ARBA" id="ARBA00022737"/>
    </source>
</evidence>
<comment type="similarity">
    <text evidence="1">Belongs to the protein prenyltransferase subunit alpha family.</text>
</comment>
<dbReference type="AlphaFoldDB" id="A0A3S3Q2A8"/>
<accession>A0A3S3Q2A8</accession>
<dbReference type="PANTHER" id="PTHR11129">
    <property type="entry name" value="PROTEIN FARNESYLTRANSFERASE ALPHA SUBUNIT/RAB GERANYLGERANYL TRANSFERASE ALPHA SUBUNIT"/>
    <property type="match status" value="1"/>
</dbReference>
<dbReference type="Proteomes" id="UP000285301">
    <property type="component" value="Unassembled WGS sequence"/>
</dbReference>
<dbReference type="Pfam" id="PF01239">
    <property type="entry name" value="PPTA"/>
    <property type="match status" value="3"/>
</dbReference>
<dbReference type="PANTHER" id="PTHR11129:SF3">
    <property type="entry name" value="PROTEIN PRENYLTRANSFERASE ALPHA SUBUNIT REPEAT-CONTAINING PROTEIN 1"/>
    <property type="match status" value="1"/>
</dbReference>
<evidence type="ECO:0000256" key="3">
    <source>
        <dbReference type="ARBA" id="ARBA00022679"/>
    </source>
</evidence>